<dbReference type="Gene3D" id="6.10.330.20">
    <property type="match status" value="1"/>
</dbReference>
<dbReference type="AlphaFoldDB" id="A0A2T7PTS0"/>
<evidence type="ECO:0000256" key="6">
    <source>
        <dbReference type="ARBA" id="ARBA00035289"/>
    </source>
</evidence>
<organism evidence="7 8">
    <name type="scientific">Pomacea canaliculata</name>
    <name type="common">Golden apple snail</name>
    <dbReference type="NCBI Taxonomy" id="400727"/>
    <lineage>
        <taxon>Eukaryota</taxon>
        <taxon>Metazoa</taxon>
        <taxon>Spiralia</taxon>
        <taxon>Lophotrochozoa</taxon>
        <taxon>Mollusca</taxon>
        <taxon>Gastropoda</taxon>
        <taxon>Caenogastropoda</taxon>
        <taxon>Architaenioglossa</taxon>
        <taxon>Ampullarioidea</taxon>
        <taxon>Ampullariidae</taxon>
        <taxon>Pomacea</taxon>
    </lineage>
</organism>
<dbReference type="EMBL" id="PZQS01000002">
    <property type="protein sequence ID" value="PVD36777.1"/>
    <property type="molecule type" value="Genomic_DNA"/>
</dbReference>
<dbReference type="GO" id="GO:0005762">
    <property type="term" value="C:mitochondrial large ribosomal subunit"/>
    <property type="evidence" value="ECO:0007669"/>
    <property type="project" value="TreeGrafter"/>
</dbReference>
<keyword evidence="3" id="KW-0689">Ribosomal protein</keyword>
<evidence type="ECO:0000256" key="4">
    <source>
        <dbReference type="ARBA" id="ARBA00023128"/>
    </source>
</evidence>
<dbReference type="Proteomes" id="UP000245119">
    <property type="component" value="Linkage Group LG2"/>
</dbReference>
<dbReference type="InterPro" id="IPR038340">
    <property type="entry name" value="MRP-L47_sf"/>
</dbReference>
<protein>
    <recommendedName>
        <fullName evidence="6">Large ribosomal subunit protein uL29m</fullName>
    </recommendedName>
</protein>
<dbReference type="GO" id="GO:0003735">
    <property type="term" value="F:structural constituent of ribosome"/>
    <property type="evidence" value="ECO:0007669"/>
    <property type="project" value="InterPro"/>
</dbReference>
<dbReference type="PANTHER" id="PTHR21183:SF18">
    <property type="entry name" value="LARGE RIBOSOMAL SUBUNIT PROTEIN UL29M"/>
    <property type="match status" value="1"/>
</dbReference>
<evidence type="ECO:0000256" key="3">
    <source>
        <dbReference type="ARBA" id="ARBA00022980"/>
    </source>
</evidence>
<evidence type="ECO:0000313" key="7">
    <source>
        <dbReference type="EMBL" id="PVD36777.1"/>
    </source>
</evidence>
<accession>A0A2T7PTS0</accession>
<proteinExistence type="inferred from homology"/>
<keyword evidence="4" id="KW-0496">Mitochondrion</keyword>
<reference evidence="7 8" key="1">
    <citation type="submission" date="2018-04" db="EMBL/GenBank/DDBJ databases">
        <title>The genome of golden apple snail Pomacea canaliculata provides insight into stress tolerance and invasive adaptation.</title>
        <authorList>
            <person name="Liu C."/>
            <person name="Liu B."/>
            <person name="Ren Y."/>
            <person name="Zhang Y."/>
            <person name="Wang H."/>
            <person name="Li S."/>
            <person name="Jiang F."/>
            <person name="Yin L."/>
            <person name="Zhang G."/>
            <person name="Qian W."/>
            <person name="Fan W."/>
        </authorList>
    </citation>
    <scope>NUCLEOTIDE SEQUENCE [LARGE SCALE GENOMIC DNA]</scope>
    <source>
        <strain evidence="7">SZHN2017</strain>
        <tissue evidence="7">Muscle</tissue>
    </source>
</reference>
<sequence length="238" mass="28726">MAGSIKTFWGKLPQFMSRIHNLLAPSSSNLLHQAFFKIDQRLTSSALFHTSGQNHGLMEFFDDKKNWGETVVKTGRPWRLEELRIKSNSDLHKLWYVLLKERNMLLTMEHEYKRQSELFPNPERIEKVEESMENIMQVVKERDEAYNMLETGKTGEPEIRHVRNFLGLKRYRRSVEHLLPPFMNKRYCLLHPKYNPKLRKYIALYYEKMRISKEKFEKREKIRRMKLLEEFPHLEGKI</sequence>
<dbReference type="STRING" id="400727.A0A2T7PTS0"/>
<evidence type="ECO:0000313" key="8">
    <source>
        <dbReference type="Proteomes" id="UP000245119"/>
    </source>
</evidence>
<evidence type="ECO:0000256" key="2">
    <source>
        <dbReference type="ARBA" id="ARBA00009254"/>
    </source>
</evidence>
<comment type="subcellular location">
    <subcellularLocation>
        <location evidence="1">Mitochondrion</location>
    </subcellularLocation>
</comment>
<dbReference type="OrthoDB" id="270763at2759"/>
<comment type="similarity">
    <text evidence="2">Belongs to the universal ribosomal protein uL29 family.</text>
</comment>
<name>A0A2T7PTS0_POMCA</name>
<dbReference type="PANTHER" id="PTHR21183">
    <property type="entry name" value="RIBOSOMAL PROTEIN L47, MITOCHONDRIAL-RELATED"/>
    <property type="match status" value="1"/>
</dbReference>
<gene>
    <name evidence="7" type="ORF">C0Q70_03767</name>
</gene>
<comment type="caution">
    <text evidence="7">The sequence shown here is derived from an EMBL/GenBank/DDBJ whole genome shotgun (WGS) entry which is preliminary data.</text>
</comment>
<evidence type="ECO:0000256" key="1">
    <source>
        <dbReference type="ARBA" id="ARBA00004173"/>
    </source>
</evidence>
<dbReference type="InterPro" id="IPR010729">
    <property type="entry name" value="Ribosomal_uL29_mit"/>
</dbReference>
<keyword evidence="8" id="KW-1185">Reference proteome</keyword>
<dbReference type="GO" id="GO:0032543">
    <property type="term" value="P:mitochondrial translation"/>
    <property type="evidence" value="ECO:0007669"/>
    <property type="project" value="TreeGrafter"/>
</dbReference>
<dbReference type="OMA" id="TGQETEW"/>
<keyword evidence="5" id="KW-0687">Ribonucleoprotein</keyword>
<evidence type="ECO:0000256" key="5">
    <source>
        <dbReference type="ARBA" id="ARBA00023274"/>
    </source>
</evidence>
<dbReference type="Pfam" id="PF06984">
    <property type="entry name" value="MRP-L47"/>
    <property type="match status" value="1"/>
</dbReference>